<feature type="coiled-coil region" evidence="1">
    <location>
        <begin position="276"/>
        <end position="303"/>
    </location>
</feature>
<protein>
    <submittedName>
        <fullName evidence="3">Uncharacterized protein</fullName>
    </submittedName>
</protein>
<accession>A0A9W9I4B3</accession>
<feature type="coiled-coil region" evidence="1">
    <location>
        <begin position="182"/>
        <end position="216"/>
    </location>
</feature>
<name>A0A9W9I4B3_9EURO</name>
<keyword evidence="1" id="KW-0175">Coiled coil</keyword>
<feature type="region of interest" description="Disordered" evidence="2">
    <location>
        <begin position="702"/>
        <end position="721"/>
    </location>
</feature>
<feature type="compositionally biased region" description="Polar residues" evidence="2">
    <location>
        <begin position="38"/>
        <end position="56"/>
    </location>
</feature>
<proteinExistence type="predicted"/>
<feature type="region of interest" description="Disordered" evidence="2">
    <location>
        <begin position="729"/>
        <end position="822"/>
    </location>
</feature>
<evidence type="ECO:0000313" key="3">
    <source>
        <dbReference type="EMBL" id="KAJ5167715.1"/>
    </source>
</evidence>
<sequence>MPRPTNDPRLGCPPQRTPIVTSHSTLVRQTPTPTQTPNSSSAQEQLQLLTKSTSDADISDSRVGPGGVVGQNSPIVDYSHVVPILLKFSELSAIKGITEKEKAALQDDDASIKRRLEKAKSRDAFPVVIEGIQAEETASQSQLRNLQQFIDDNEKTRQQMAETLCSVLRQTPVSTPSQVLSQASDNDKITKLEAENQEIKAELQNLKDLILKKNDIPFDMQAHLSKLENSVRSQSISNHGANKRLRHLEEWKEIMETAQTNVLPQSAQPQTQAPDLEPLRQDVKTAQEKADETQKKAEAIESGFSALKVAMESFKEQFDKRPSSDILSALMSVEDLKRQIPELNNRLGAMEKERLDFKDTDVAAREAATAMRGLISQYETLVNNHNGRMQILECIGNNLSTRVEELKKGSDLSQPETSNHNEEVIIGLKESVEKMEKGHLSLWNNVNQLILETPKSTKQVLKCISATESLVTAVRSLENRYSNINSEHLVRHMAVAMQEMYPSMPQALERIGFLKEYCTKEIAALKEVSRNVNLASVDEKLGQFREEVSNQLHPLQSTLKEQATNITQQLHEINELKNKFQTQSDVFSELGDSIPQALQQIERVTVLSTKIGTLSEGLESLKIRLEGLNSGNASQVEDATEYQELPRTYDTLLGRCTSSDPQIKDKLIELARLKVEFLTRANQIDETVQSFLNRDARVGLEDECSTRGLPGLPGSSGDDFRILGTAARNTAERDRRQARSGSPHTVDAPLTTRVSGNGNGEIGAHLKRPRQSTTSDDEARRPPVSPDRVRNASSGPPTEPAAMRAMKRKKAKKGKNRQDMLC</sequence>
<organism evidence="3 4">
    <name type="scientific">Penicillium canariense</name>
    <dbReference type="NCBI Taxonomy" id="189055"/>
    <lineage>
        <taxon>Eukaryota</taxon>
        <taxon>Fungi</taxon>
        <taxon>Dikarya</taxon>
        <taxon>Ascomycota</taxon>
        <taxon>Pezizomycotina</taxon>
        <taxon>Eurotiomycetes</taxon>
        <taxon>Eurotiomycetidae</taxon>
        <taxon>Eurotiales</taxon>
        <taxon>Aspergillaceae</taxon>
        <taxon>Penicillium</taxon>
    </lineage>
</organism>
<reference evidence="3" key="2">
    <citation type="journal article" date="2023" name="IMA Fungus">
        <title>Comparative genomic study of the Penicillium genus elucidates a diverse pangenome and 15 lateral gene transfer events.</title>
        <authorList>
            <person name="Petersen C."/>
            <person name="Sorensen T."/>
            <person name="Nielsen M.R."/>
            <person name="Sondergaard T.E."/>
            <person name="Sorensen J.L."/>
            <person name="Fitzpatrick D.A."/>
            <person name="Frisvad J.C."/>
            <person name="Nielsen K.L."/>
        </authorList>
    </citation>
    <scope>NUCLEOTIDE SEQUENCE</scope>
    <source>
        <strain evidence="3">IBT 26290</strain>
    </source>
</reference>
<dbReference type="GeneID" id="81424610"/>
<keyword evidence="4" id="KW-1185">Reference proteome</keyword>
<dbReference type="RefSeq" id="XP_056544176.1">
    <property type="nucleotide sequence ID" value="XM_056685434.1"/>
</dbReference>
<evidence type="ECO:0000256" key="2">
    <source>
        <dbReference type="SAM" id="MobiDB-lite"/>
    </source>
</evidence>
<dbReference type="OrthoDB" id="3438382at2759"/>
<feature type="region of interest" description="Disordered" evidence="2">
    <location>
        <begin position="1"/>
        <end position="71"/>
    </location>
</feature>
<gene>
    <name evidence="3" type="ORF">N7482_003309</name>
</gene>
<evidence type="ECO:0000256" key="1">
    <source>
        <dbReference type="SAM" id="Coils"/>
    </source>
</evidence>
<dbReference type="EMBL" id="JAPQKN010000002">
    <property type="protein sequence ID" value="KAJ5167715.1"/>
    <property type="molecule type" value="Genomic_DNA"/>
</dbReference>
<feature type="compositionally biased region" description="Polar residues" evidence="2">
    <location>
        <begin position="18"/>
        <end position="28"/>
    </location>
</feature>
<evidence type="ECO:0000313" key="4">
    <source>
        <dbReference type="Proteomes" id="UP001149163"/>
    </source>
</evidence>
<comment type="caution">
    <text evidence="3">The sequence shown here is derived from an EMBL/GenBank/DDBJ whole genome shotgun (WGS) entry which is preliminary data.</text>
</comment>
<reference evidence="3" key="1">
    <citation type="submission" date="2022-11" db="EMBL/GenBank/DDBJ databases">
        <authorList>
            <person name="Petersen C."/>
        </authorList>
    </citation>
    <scope>NUCLEOTIDE SEQUENCE</scope>
    <source>
        <strain evidence="3">IBT 26290</strain>
    </source>
</reference>
<feature type="compositionally biased region" description="Basic residues" evidence="2">
    <location>
        <begin position="805"/>
        <end position="815"/>
    </location>
</feature>
<dbReference type="AlphaFoldDB" id="A0A9W9I4B3"/>
<dbReference type="Proteomes" id="UP001149163">
    <property type="component" value="Unassembled WGS sequence"/>
</dbReference>